<reference evidence="1" key="1">
    <citation type="journal article" date="2014" name="Front. Microbiol.">
        <title>High frequency of phylogenetically diverse reductive dehalogenase-homologous genes in deep subseafloor sedimentary metagenomes.</title>
        <authorList>
            <person name="Kawai M."/>
            <person name="Futagami T."/>
            <person name="Toyoda A."/>
            <person name="Takaki Y."/>
            <person name="Nishi S."/>
            <person name="Hori S."/>
            <person name="Arai W."/>
            <person name="Tsubouchi T."/>
            <person name="Morono Y."/>
            <person name="Uchiyama I."/>
            <person name="Ito T."/>
            <person name="Fujiyama A."/>
            <person name="Inagaki F."/>
            <person name="Takami H."/>
        </authorList>
    </citation>
    <scope>NUCLEOTIDE SEQUENCE</scope>
    <source>
        <strain evidence="1">Expedition CK06-06</strain>
    </source>
</reference>
<sequence>MTLRHRERVMMALSHEQPDRCPMQISFTPEFALRLRKDIGQESVSSHNPHGGGNTYELERWLDEDILQTS</sequence>
<feature type="non-terminal residue" evidence="1">
    <location>
        <position position="70"/>
    </location>
</feature>
<accession>X1IED4</accession>
<gene>
    <name evidence="1" type="ORF">S03H2_57272</name>
</gene>
<name>X1IED4_9ZZZZ</name>
<comment type="caution">
    <text evidence="1">The sequence shown here is derived from an EMBL/GenBank/DDBJ whole genome shotgun (WGS) entry which is preliminary data.</text>
</comment>
<protein>
    <submittedName>
        <fullName evidence="1">Uncharacterized protein</fullName>
    </submittedName>
</protein>
<dbReference type="EMBL" id="BARU01036707">
    <property type="protein sequence ID" value="GAH80042.1"/>
    <property type="molecule type" value="Genomic_DNA"/>
</dbReference>
<proteinExistence type="predicted"/>
<organism evidence="1">
    <name type="scientific">marine sediment metagenome</name>
    <dbReference type="NCBI Taxonomy" id="412755"/>
    <lineage>
        <taxon>unclassified sequences</taxon>
        <taxon>metagenomes</taxon>
        <taxon>ecological metagenomes</taxon>
    </lineage>
</organism>
<evidence type="ECO:0000313" key="1">
    <source>
        <dbReference type="EMBL" id="GAH80042.1"/>
    </source>
</evidence>
<dbReference type="AlphaFoldDB" id="X1IED4"/>